<name>A0A9P6C9U6_9AGAR</name>
<gene>
    <name evidence="2" type="ORF">P691DRAFT_755543</name>
</gene>
<sequence length="572" mass="65143">MEPTKVVLLDLPPEILTHVLLYLPFTSVVACKGINHHFMTLISESAELQYYIHLGISGLVDNPLCDISISERLDRLLARERRWKELDFDFEKTVDVPFPAQRDSSKLTGGVFFIGDRVFRYADLPSEPDQEVEWKEVRTTQTTVGKGFCVYKHDLYLLITIGQPQAMTQTRAGHEIQLHLNQLSSGEPHPDAQQGIISFITPEEFGEPYASVEIAGDNLILILWDYHEWAVYRPDDRVYIYEWKTGKLKMSLSAPFRSYTGILSLTTDTFILPNIKMGELEYWRIPQSPSEVTPYPFFTLSLPQLRSDKIYDFIACRSEPGPINGSWDASKPFHSNPYHAIAIFGVSIRFAAYPQHLPYLTFIVHRRSLVRYSDKFPASVSSNTRPDPIPYDEWGPPACRWFNAENSLWIATISGQRYITPASLAVDGAPLVLFNFNEMDVARFLASAKHNPRPNTPVGGVRMITRGCQFTTEEGEVSSKTYEVPPSALLDPMIRSSSKPRPYTKAVIRPWDPLNDMENCFEGVVHSSLPYLVQTSVGRYKFDGLLLDEERILGIELKDWDRITSVHILHYG</sequence>
<dbReference type="InterPro" id="IPR036047">
    <property type="entry name" value="F-box-like_dom_sf"/>
</dbReference>
<dbReference type="AlphaFoldDB" id="A0A9P6C9U6"/>
<dbReference type="EMBL" id="MU151061">
    <property type="protein sequence ID" value="KAF9453488.1"/>
    <property type="molecule type" value="Genomic_DNA"/>
</dbReference>
<dbReference type="PROSITE" id="PS51257">
    <property type="entry name" value="PROKAR_LIPOPROTEIN"/>
    <property type="match status" value="1"/>
</dbReference>
<comment type="caution">
    <text evidence="2">The sequence shown here is derived from an EMBL/GenBank/DDBJ whole genome shotgun (WGS) entry which is preliminary data.</text>
</comment>
<feature type="domain" description="F-box" evidence="1">
    <location>
        <begin position="5"/>
        <end position="54"/>
    </location>
</feature>
<evidence type="ECO:0000259" key="1">
    <source>
        <dbReference type="PROSITE" id="PS50181"/>
    </source>
</evidence>
<organism evidence="2 3">
    <name type="scientific">Macrolepiota fuliginosa MF-IS2</name>
    <dbReference type="NCBI Taxonomy" id="1400762"/>
    <lineage>
        <taxon>Eukaryota</taxon>
        <taxon>Fungi</taxon>
        <taxon>Dikarya</taxon>
        <taxon>Basidiomycota</taxon>
        <taxon>Agaricomycotina</taxon>
        <taxon>Agaricomycetes</taxon>
        <taxon>Agaricomycetidae</taxon>
        <taxon>Agaricales</taxon>
        <taxon>Agaricineae</taxon>
        <taxon>Agaricaceae</taxon>
        <taxon>Macrolepiota</taxon>
    </lineage>
</organism>
<dbReference type="SUPFAM" id="SSF81383">
    <property type="entry name" value="F-box domain"/>
    <property type="match status" value="1"/>
</dbReference>
<evidence type="ECO:0000313" key="3">
    <source>
        <dbReference type="Proteomes" id="UP000807342"/>
    </source>
</evidence>
<protein>
    <recommendedName>
        <fullName evidence="1">F-box domain-containing protein</fullName>
    </recommendedName>
</protein>
<dbReference type="Proteomes" id="UP000807342">
    <property type="component" value="Unassembled WGS sequence"/>
</dbReference>
<evidence type="ECO:0000313" key="2">
    <source>
        <dbReference type="EMBL" id="KAF9453488.1"/>
    </source>
</evidence>
<dbReference type="CDD" id="cd09917">
    <property type="entry name" value="F-box_SF"/>
    <property type="match status" value="1"/>
</dbReference>
<dbReference type="PROSITE" id="PS50181">
    <property type="entry name" value="FBOX"/>
    <property type="match status" value="1"/>
</dbReference>
<accession>A0A9P6C9U6</accession>
<keyword evidence="3" id="KW-1185">Reference proteome</keyword>
<dbReference type="Pfam" id="PF00646">
    <property type="entry name" value="F-box"/>
    <property type="match status" value="1"/>
</dbReference>
<dbReference type="OrthoDB" id="2751409at2759"/>
<dbReference type="InterPro" id="IPR001810">
    <property type="entry name" value="F-box_dom"/>
</dbReference>
<reference evidence="2" key="1">
    <citation type="submission" date="2020-11" db="EMBL/GenBank/DDBJ databases">
        <authorList>
            <consortium name="DOE Joint Genome Institute"/>
            <person name="Ahrendt S."/>
            <person name="Riley R."/>
            <person name="Andreopoulos W."/>
            <person name="Labutti K."/>
            <person name="Pangilinan J."/>
            <person name="Ruiz-Duenas F.J."/>
            <person name="Barrasa J.M."/>
            <person name="Sanchez-Garcia M."/>
            <person name="Camarero S."/>
            <person name="Miyauchi S."/>
            <person name="Serrano A."/>
            <person name="Linde D."/>
            <person name="Babiker R."/>
            <person name="Drula E."/>
            <person name="Ayuso-Fernandez I."/>
            <person name="Pacheco R."/>
            <person name="Padilla G."/>
            <person name="Ferreira P."/>
            <person name="Barriuso J."/>
            <person name="Kellner H."/>
            <person name="Castanera R."/>
            <person name="Alfaro M."/>
            <person name="Ramirez L."/>
            <person name="Pisabarro A.G."/>
            <person name="Kuo A."/>
            <person name="Tritt A."/>
            <person name="Lipzen A."/>
            <person name="He G."/>
            <person name="Yan M."/>
            <person name="Ng V."/>
            <person name="Cullen D."/>
            <person name="Martin F."/>
            <person name="Rosso M.-N."/>
            <person name="Henrissat B."/>
            <person name="Hibbett D."/>
            <person name="Martinez A.T."/>
            <person name="Grigoriev I.V."/>
        </authorList>
    </citation>
    <scope>NUCLEOTIDE SEQUENCE</scope>
    <source>
        <strain evidence="2">MF-IS2</strain>
    </source>
</reference>
<proteinExistence type="predicted"/>